<organism evidence="2 3">
    <name type="scientific">Azonexus hydrophilus</name>
    <dbReference type="NCBI Taxonomy" id="418702"/>
    <lineage>
        <taxon>Bacteria</taxon>
        <taxon>Pseudomonadati</taxon>
        <taxon>Pseudomonadota</taxon>
        <taxon>Betaproteobacteria</taxon>
        <taxon>Rhodocyclales</taxon>
        <taxon>Azonexaceae</taxon>
        <taxon>Azonexus</taxon>
    </lineage>
</organism>
<dbReference type="EMBL" id="CP151406">
    <property type="protein sequence ID" value="WZJ20882.1"/>
    <property type="molecule type" value="Genomic_DNA"/>
</dbReference>
<dbReference type="PANTHER" id="PTHR30373">
    <property type="entry name" value="UPF0603 PROTEIN YGCG"/>
    <property type="match status" value="1"/>
</dbReference>
<gene>
    <name evidence="2" type="ORF">AADV58_13125</name>
</gene>
<dbReference type="Pfam" id="PF04536">
    <property type="entry name" value="TPM_phosphatase"/>
    <property type="match status" value="1"/>
</dbReference>
<evidence type="ECO:0000313" key="2">
    <source>
        <dbReference type="EMBL" id="WZJ20882.1"/>
    </source>
</evidence>
<dbReference type="InterPro" id="IPR007621">
    <property type="entry name" value="TPM_dom"/>
</dbReference>
<name>A0ABZ2XG50_9RHOO</name>
<accession>A0ABZ2XG50</accession>
<evidence type="ECO:0000313" key="3">
    <source>
        <dbReference type="Proteomes" id="UP001479520"/>
    </source>
</evidence>
<reference evidence="2 3" key="1">
    <citation type="submission" date="2024-04" db="EMBL/GenBank/DDBJ databases">
        <title>Dissimilatory iodate-reducing microorganisms contribute to the enrichment of iodine in groundwater.</title>
        <authorList>
            <person name="Jiang Z."/>
        </authorList>
    </citation>
    <scope>NUCLEOTIDE SEQUENCE [LARGE SCALE GENOMIC DNA]</scope>
    <source>
        <strain evidence="2 3">NCP973</strain>
    </source>
</reference>
<feature type="domain" description="TPM" evidence="1">
    <location>
        <begin position="24"/>
        <end position="142"/>
    </location>
</feature>
<dbReference type="Gene3D" id="3.10.310.50">
    <property type="match status" value="1"/>
</dbReference>
<proteinExistence type="predicted"/>
<keyword evidence="3" id="KW-1185">Reference proteome</keyword>
<dbReference type="PANTHER" id="PTHR30373:SF8">
    <property type="entry name" value="BLL7265 PROTEIN"/>
    <property type="match status" value="1"/>
</dbReference>
<protein>
    <submittedName>
        <fullName evidence="2">TPM domain-containing protein</fullName>
    </submittedName>
</protein>
<sequence length="166" mass="18340">MGLLRKLRHLTAPGWLINRHFGKDDLDAVEAAIDASEKTHRGEICVVIEGALPFAALWHEEDSRQRAARLFLEYGVNQTREATGILLYIQLLDHQLEILADSGIAGRVPQAVWDDICHATEADFAAGRYRDGLVSAIGRIGALLAEHFPAAADDNPNELGNRPRLR</sequence>
<dbReference type="Proteomes" id="UP001479520">
    <property type="component" value="Chromosome"/>
</dbReference>
<evidence type="ECO:0000259" key="1">
    <source>
        <dbReference type="Pfam" id="PF04536"/>
    </source>
</evidence>
<dbReference type="RefSeq" id="WP_028995346.1">
    <property type="nucleotide sequence ID" value="NZ_CALFBA010000087.1"/>
</dbReference>